<evidence type="ECO:0000313" key="2">
    <source>
        <dbReference type="Proteomes" id="UP001145114"/>
    </source>
</evidence>
<gene>
    <name evidence="1" type="ORF">EV182_007423</name>
</gene>
<dbReference type="EMBL" id="JAMZIH010008567">
    <property type="protein sequence ID" value="KAJ1671829.1"/>
    <property type="molecule type" value="Genomic_DNA"/>
</dbReference>
<dbReference type="Proteomes" id="UP001145114">
    <property type="component" value="Unassembled WGS sequence"/>
</dbReference>
<accession>A0ACC1H7R2</accession>
<evidence type="ECO:0000313" key="1">
    <source>
        <dbReference type="EMBL" id="KAJ1671829.1"/>
    </source>
</evidence>
<proteinExistence type="predicted"/>
<sequence length="124" mass="14019">PQASSRSNNITTATVTANANAPTTAAQAVMGGLGSTQNTTGQAKGEQFDHGRKFHPLRYTWTFWFLYRLPGQKITDYEAAMTEIASFSSIEDFWSVYSHISYPYEVPTISDYHLFKRGIRPMWE</sequence>
<name>A0ACC1H7R2_9FUNG</name>
<keyword evidence="2" id="KW-1185">Reference proteome</keyword>
<feature type="non-terminal residue" evidence="1">
    <location>
        <position position="1"/>
    </location>
</feature>
<organism evidence="1 2">
    <name type="scientific">Spiromyces aspiralis</name>
    <dbReference type="NCBI Taxonomy" id="68401"/>
    <lineage>
        <taxon>Eukaryota</taxon>
        <taxon>Fungi</taxon>
        <taxon>Fungi incertae sedis</taxon>
        <taxon>Zoopagomycota</taxon>
        <taxon>Kickxellomycotina</taxon>
        <taxon>Kickxellomycetes</taxon>
        <taxon>Kickxellales</taxon>
        <taxon>Kickxellaceae</taxon>
        <taxon>Spiromyces</taxon>
    </lineage>
</organism>
<comment type="caution">
    <text evidence="1">The sequence shown here is derived from an EMBL/GenBank/DDBJ whole genome shotgun (WGS) entry which is preliminary data.</text>
</comment>
<reference evidence="1" key="1">
    <citation type="submission" date="2022-06" db="EMBL/GenBank/DDBJ databases">
        <title>Phylogenomic reconstructions and comparative analyses of Kickxellomycotina fungi.</title>
        <authorList>
            <person name="Reynolds N.K."/>
            <person name="Stajich J.E."/>
            <person name="Barry K."/>
            <person name="Grigoriev I.V."/>
            <person name="Crous P."/>
            <person name="Smith M.E."/>
        </authorList>
    </citation>
    <scope>NUCLEOTIDE SEQUENCE</scope>
    <source>
        <strain evidence="1">RSA 2271</strain>
    </source>
</reference>
<feature type="non-terminal residue" evidence="1">
    <location>
        <position position="124"/>
    </location>
</feature>
<protein>
    <submittedName>
        <fullName evidence="1">Uncharacterized protein</fullName>
    </submittedName>
</protein>